<proteinExistence type="predicted"/>
<dbReference type="AlphaFoldDB" id="G0US26"/>
<dbReference type="EMBL" id="HE575321">
    <property type="protein sequence ID" value="CCC92188.1"/>
    <property type="molecule type" value="Genomic_DNA"/>
</dbReference>
<name>G0US26_TRYCI</name>
<protein>
    <submittedName>
        <fullName evidence="1">Uncharacterized protein</fullName>
    </submittedName>
</protein>
<organism evidence="1">
    <name type="scientific">Trypanosoma congolense (strain IL3000)</name>
    <dbReference type="NCBI Taxonomy" id="1068625"/>
    <lineage>
        <taxon>Eukaryota</taxon>
        <taxon>Discoba</taxon>
        <taxon>Euglenozoa</taxon>
        <taxon>Kinetoplastea</taxon>
        <taxon>Metakinetoplastina</taxon>
        <taxon>Trypanosomatida</taxon>
        <taxon>Trypanosomatidae</taxon>
        <taxon>Trypanosoma</taxon>
        <taxon>Nannomonas</taxon>
    </lineage>
</organism>
<accession>G0US26</accession>
<reference evidence="1" key="1">
    <citation type="journal article" date="2012" name="Proc. Natl. Acad. Sci. U.S.A.">
        <title>Antigenic diversity is generated by distinct evolutionary mechanisms in African trypanosome species.</title>
        <authorList>
            <person name="Jackson A.P."/>
            <person name="Berry A."/>
            <person name="Aslett M."/>
            <person name="Allison H.C."/>
            <person name="Burton P."/>
            <person name="Vavrova-Anderson J."/>
            <person name="Brown R."/>
            <person name="Browne H."/>
            <person name="Corton N."/>
            <person name="Hauser H."/>
            <person name="Gamble J."/>
            <person name="Gilderthorp R."/>
            <person name="Marcello L."/>
            <person name="McQuillan J."/>
            <person name="Otto T.D."/>
            <person name="Quail M.A."/>
            <person name="Sanders M.J."/>
            <person name="van Tonder A."/>
            <person name="Ginger M.L."/>
            <person name="Field M.C."/>
            <person name="Barry J.D."/>
            <person name="Hertz-Fowler C."/>
            <person name="Berriman M."/>
        </authorList>
    </citation>
    <scope>NUCLEOTIDE SEQUENCE</scope>
    <source>
        <strain evidence="1">IL3000</strain>
    </source>
</reference>
<evidence type="ECO:0000313" key="1">
    <source>
        <dbReference type="EMBL" id="CCC92188.1"/>
    </source>
</evidence>
<gene>
    <name evidence="1" type="ORF">TCIL3000_8_4090</name>
</gene>
<sequence>MLPFFVSKFRIARGRPVIAPLNGWGGTFVEKRDARCMFCVCIFGGQFNSLFQVTGVTLRSLSSQLVFRVKELKYLFSVVAVTCIAPRHDYILVQTFLFPRLEYTVSEAGNTQLATKASSDTPHLHFFSVPSSYASHFIDVYI</sequence>